<dbReference type="EMBL" id="JBGMDY010000007">
    <property type="protein sequence ID" value="KAL2327707.1"/>
    <property type="molecule type" value="Genomic_DNA"/>
</dbReference>
<gene>
    <name evidence="1" type="ORF">Fmac_021134</name>
</gene>
<evidence type="ECO:0000313" key="1">
    <source>
        <dbReference type="EMBL" id="KAL2327707.1"/>
    </source>
</evidence>
<dbReference type="Proteomes" id="UP001603857">
    <property type="component" value="Unassembled WGS sequence"/>
</dbReference>
<protein>
    <submittedName>
        <fullName evidence="1">Uncharacterized protein</fullName>
    </submittedName>
</protein>
<reference evidence="1 2" key="1">
    <citation type="submission" date="2024-08" db="EMBL/GenBank/DDBJ databases">
        <title>Insights into the chromosomal genome structure of Flemingia macrophylla.</title>
        <authorList>
            <person name="Ding Y."/>
            <person name="Zhao Y."/>
            <person name="Bi W."/>
            <person name="Wu M."/>
            <person name="Zhao G."/>
            <person name="Gong Y."/>
            <person name="Li W."/>
            <person name="Zhang P."/>
        </authorList>
    </citation>
    <scope>NUCLEOTIDE SEQUENCE [LARGE SCALE GENOMIC DNA]</scope>
    <source>
        <strain evidence="1">DYQJB</strain>
        <tissue evidence="1">Leaf</tissue>
    </source>
</reference>
<accession>A0ABD1LW87</accession>
<keyword evidence="2" id="KW-1185">Reference proteome</keyword>
<organism evidence="1 2">
    <name type="scientific">Flemingia macrophylla</name>
    <dbReference type="NCBI Taxonomy" id="520843"/>
    <lineage>
        <taxon>Eukaryota</taxon>
        <taxon>Viridiplantae</taxon>
        <taxon>Streptophyta</taxon>
        <taxon>Embryophyta</taxon>
        <taxon>Tracheophyta</taxon>
        <taxon>Spermatophyta</taxon>
        <taxon>Magnoliopsida</taxon>
        <taxon>eudicotyledons</taxon>
        <taxon>Gunneridae</taxon>
        <taxon>Pentapetalae</taxon>
        <taxon>rosids</taxon>
        <taxon>fabids</taxon>
        <taxon>Fabales</taxon>
        <taxon>Fabaceae</taxon>
        <taxon>Papilionoideae</taxon>
        <taxon>50 kb inversion clade</taxon>
        <taxon>NPAAA clade</taxon>
        <taxon>indigoferoid/millettioid clade</taxon>
        <taxon>Phaseoleae</taxon>
        <taxon>Flemingia</taxon>
    </lineage>
</organism>
<evidence type="ECO:0000313" key="2">
    <source>
        <dbReference type="Proteomes" id="UP001603857"/>
    </source>
</evidence>
<name>A0ABD1LW87_9FABA</name>
<proteinExistence type="predicted"/>
<sequence>MIALQRLQVPLSPPQGIFFLCQQVLHESSISRHLLHSLCKGNVDLQPLHYVHEPCKLSFFILL</sequence>
<comment type="caution">
    <text evidence="1">The sequence shown here is derived from an EMBL/GenBank/DDBJ whole genome shotgun (WGS) entry which is preliminary data.</text>
</comment>
<dbReference type="AlphaFoldDB" id="A0ABD1LW87"/>